<gene>
    <name evidence="2" type="ORF">ACFOD7_16280</name>
</gene>
<dbReference type="PROSITE" id="PS51459">
    <property type="entry name" value="FIDO"/>
    <property type="match status" value="1"/>
</dbReference>
<sequence length="139" mass="15756">MSFALPEDLETISFLDREIVFEFHQDVLEPGQLSGCKSVDDLESALGRVRSAAYYDPNADLVRLAAYYWHGVSSNHAFQDGNKRTGFVCMVNFLLMNGLEFCAPDVEMGPLIERLFNEERFSLDVLDHIVRTSTRPYVG</sequence>
<dbReference type="PANTHER" id="PTHR39426:SF1">
    <property type="entry name" value="HOMOLOGY TO DEATH-ON-CURING PROTEIN OF PHAGE P1"/>
    <property type="match status" value="1"/>
</dbReference>
<dbReference type="PANTHER" id="PTHR39426">
    <property type="entry name" value="HOMOLOGY TO DEATH-ON-CURING PROTEIN OF PHAGE P1"/>
    <property type="match status" value="1"/>
</dbReference>
<proteinExistence type="predicted"/>
<evidence type="ECO:0000259" key="1">
    <source>
        <dbReference type="PROSITE" id="PS51459"/>
    </source>
</evidence>
<dbReference type="Gene3D" id="1.20.120.1870">
    <property type="entry name" value="Fic/DOC protein, Fido domain"/>
    <property type="match status" value="1"/>
</dbReference>
<dbReference type="InterPro" id="IPR003812">
    <property type="entry name" value="Fido"/>
</dbReference>
<accession>A0ABV7IKB7</accession>
<dbReference type="EMBL" id="JBHRTE010000079">
    <property type="protein sequence ID" value="MFC3169610.1"/>
    <property type="molecule type" value="Genomic_DNA"/>
</dbReference>
<dbReference type="NCBIfam" id="TIGR01550">
    <property type="entry name" value="DOC_P1"/>
    <property type="match status" value="1"/>
</dbReference>
<dbReference type="Proteomes" id="UP001595557">
    <property type="component" value="Unassembled WGS sequence"/>
</dbReference>
<keyword evidence="3" id="KW-1185">Reference proteome</keyword>
<dbReference type="InterPro" id="IPR053737">
    <property type="entry name" value="Type_II_TA_Toxin"/>
</dbReference>
<dbReference type="InterPro" id="IPR036597">
    <property type="entry name" value="Fido-like_dom_sf"/>
</dbReference>
<dbReference type="SUPFAM" id="SSF140931">
    <property type="entry name" value="Fic-like"/>
    <property type="match status" value="1"/>
</dbReference>
<feature type="domain" description="Fido" evidence="1">
    <location>
        <begin position="15"/>
        <end position="139"/>
    </location>
</feature>
<dbReference type="InterPro" id="IPR006440">
    <property type="entry name" value="Doc"/>
</dbReference>
<name>A0ABV7IKB7_9RHOB</name>
<reference evidence="3" key="1">
    <citation type="journal article" date="2019" name="Int. J. Syst. Evol. Microbiol.">
        <title>The Global Catalogue of Microorganisms (GCM) 10K type strain sequencing project: providing services to taxonomists for standard genome sequencing and annotation.</title>
        <authorList>
            <consortium name="The Broad Institute Genomics Platform"/>
            <consortium name="The Broad Institute Genome Sequencing Center for Infectious Disease"/>
            <person name="Wu L."/>
            <person name="Ma J."/>
        </authorList>
    </citation>
    <scope>NUCLEOTIDE SEQUENCE [LARGE SCALE GENOMIC DNA]</scope>
    <source>
        <strain evidence="3">KCTC 52239</strain>
    </source>
</reference>
<protein>
    <submittedName>
        <fullName evidence="2">Type II toxin-antitoxin system death-on-curing family toxin</fullName>
    </submittedName>
</protein>
<comment type="caution">
    <text evidence="2">The sequence shown here is derived from an EMBL/GenBank/DDBJ whole genome shotgun (WGS) entry which is preliminary data.</text>
</comment>
<dbReference type="Pfam" id="PF02661">
    <property type="entry name" value="Fic"/>
    <property type="match status" value="1"/>
</dbReference>
<evidence type="ECO:0000313" key="3">
    <source>
        <dbReference type="Proteomes" id="UP001595557"/>
    </source>
</evidence>
<evidence type="ECO:0000313" key="2">
    <source>
        <dbReference type="EMBL" id="MFC3169610.1"/>
    </source>
</evidence>
<organism evidence="2 3">
    <name type="scientific">Paracoccus fontiphilus</name>
    <dbReference type="NCBI Taxonomy" id="1815556"/>
    <lineage>
        <taxon>Bacteria</taxon>
        <taxon>Pseudomonadati</taxon>
        <taxon>Pseudomonadota</taxon>
        <taxon>Alphaproteobacteria</taxon>
        <taxon>Rhodobacterales</taxon>
        <taxon>Paracoccaceae</taxon>
        <taxon>Paracoccus</taxon>
    </lineage>
</organism>
<dbReference type="RefSeq" id="WP_207472003.1">
    <property type="nucleotide sequence ID" value="NZ_JAFNAW010000103.1"/>
</dbReference>